<comment type="caution">
    <text evidence="1">The sequence shown here is derived from an EMBL/GenBank/DDBJ whole genome shotgun (WGS) entry which is preliminary data.</text>
</comment>
<dbReference type="PANTHER" id="PTHR34203:SF15">
    <property type="entry name" value="SLL1173 PROTEIN"/>
    <property type="match status" value="1"/>
</dbReference>
<reference evidence="1 2" key="1">
    <citation type="submission" date="2021-03" db="EMBL/GenBank/DDBJ databases">
        <title>Sneathiella sp. CAU 1612 isolated from Kang Won-do.</title>
        <authorList>
            <person name="Kim W."/>
        </authorList>
    </citation>
    <scope>NUCLEOTIDE SEQUENCE [LARGE SCALE GENOMIC DNA]</scope>
    <source>
        <strain evidence="1 2">CAU 1612</strain>
    </source>
</reference>
<dbReference type="InterPro" id="IPR029063">
    <property type="entry name" value="SAM-dependent_MTases_sf"/>
</dbReference>
<keyword evidence="1" id="KW-0489">Methyltransferase</keyword>
<dbReference type="RefSeq" id="WP_207043552.1">
    <property type="nucleotide sequence ID" value="NZ_JAFLNC010000002.1"/>
</dbReference>
<keyword evidence="1" id="KW-0808">Transferase</keyword>
<dbReference type="InterPro" id="IPR006342">
    <property type="entry name" value="FkbM_mtfrase"/>
</dbReference>
<accession>A0ABS3F488</accession>
<proteinExistence type="predicted"/>
<dbReference type="GO" id="GO:0032259">
    <property type="term" value="P:methylation"/>
    <property type="evidence" value="ECO:0007669"/>
    <property type="project" value="UniProtKB-KW"/>
</dbReference>
<dbReference type="Gene3D" id="3.40.50.150">
    <property type="entry name" value="Vaccinia Virus protein VP39"/>
    <property type="match status" value="1"/>
</dbReference>
<dbReference type="InterPro" id="IPR052514">
    <property type="entry name" value="SAM-dependent_MTase"/>
</dbReference>
<gene>
    <name evidence="1" type="ORF">J0X12_06880</name>
</gene>
<dbReference type="Proteomes" id="UP000664761">
    <property type="component" value="Unassembled WGS sequence"/>
</dbReference>
<organism evidence="1 2">
    <name type="scientific">Sneathiella sedimenti</name>
    <dbReference type="NCBI Taxonomy" id="2816034"/>
    <lineage>
        <taxon>Bacteria</taxon>
        <taxon>Pseudomonadati</taxon>
        <taxon>Pseudomonadota</taxon>
        <taxon>Alphaproteobacteria</taxon>
        <taxon>Sneathiellales</taxon>
        <taxon>Sneathiellaceae</taxon>
        <taxon>Sneathiella</taxon>
    </lineage>
</organism>
<dbReference type="NCBIfam" id="TIGR01444">
    <property type="entry name" value="fkbM_fam"/>
    <property type="match status" value="1"/>
</dbReference>
<dbReference type="PANTHER" id="PTHR34203">
    <property type="entry name" value="METHYLTRANSFERASE, FKBM FAMILY PROTEIN"/>
    <property type="match status" value="1"/>
</dbReference>
<evidence type="ECO:0000313" key="1">
    <source>
        <dbReference type="EMBL" id="MBO0333329.1"/>
    </source>
</evidence>
<dbReference type="SUPFAM" id="SSF53335">
    <property type="entry name" value="S-adenosyl-L-methionine-dependent methyltransferases"/>
    <property type="match status" value="1"/>
</dbReference>
<sequence>MNLAENNLFEALQTTSALHARTSPLYKLLDACCLDFIKNSAFTSADGEPVPFGPFGNLMMPYQKMGAIDSLDLFGLDELILFSFYHANKDRYKTTVDIGANLGLHSILMAKLGFAVTSYEPDDRHFDWLKGRLEVNGVTGNVTPVKAAVSDTNGQAEFIRVEGNTTGSHLAGAKSNPYGDLTKYMVEVKAASDVFKGAEFAKIDAEGHETVILKAIPADYWQALDAIVEVGTPENAVEIYEYFSGLGVNLFSQKKGWQKADGLEDIPTSYKEGSLFISSKSRMFWG</sequence>
<protein>
    <submittedName>
        <fullName evidence="1">FkbM family methyltransferase</fullName>
    </submittedName>
</protein>
<evidence type="ECO:0000313" key="2">
    <source>
        <dbReference type="Proteomes" id="UP000664761"/>
    </source>
</evidence>
<dbReference type="GO" id="GO:0008168">
    <property type="term" value="F:methyltransferase activity"/>
    <property type="evidence" value="ECO:0007669"/>
    <property type="project" value="UniProtKB-KW"/>
</dbReference>
<keyword evidence="2" id="KW-1185">Reference proteome</keyword>
<name>A0ABS3F488_9PROT</name>
<dbReference type="EMBL" id="JAFLNC010000002">
    <property type="protein sequence ID" value="MBO0333329.1"/>
    <property type="molecule type" value="Genomic_DNA"/>
</dbReference>